<sequence>MSLVRMLLGRRDFYQTEDVIEAVKTYEHFSAENENLTQAEALLVFKSDVQQCWLIFTSERMYFVIDDSEKNLLKVLWARDRDKSVKDNRIHLDLKSEDLSNKTGKVLIGNMNKGFMYTKSLFAGASITGKILKALNKHFLDESQL</sequence>
<dbReference type="EMBL" id="ALAB01000026">
    <property type="protein sequence ID" value="EJI85276.1"/>
    <property type="molecule type" value="Genomic_DNA"/>
</dbReference>
<reference evidence="1 2" key="1">
    <citation type="journal article" date="2012" name="J. Bacteriol.">
        <title>Genome Sequence of Pectin-Degrading Alishewanella aestuarii Strain B11T, Isolated from Tidal Flat Sediment.</title>
        <authorList>
            <person name="Jung J."/>
            <person name="Choi S."/>
            <person name="Chun J."/>
            <person name="Park W."/>
        </authorList>
    </citation>
    <scope>NUCLEOTIDE SEQUENCE [LARGE SCALE GENOMIC DNA]</scope>
    <source>
        <strain evidence="1 2">B11</strain>
    </source>
</reference>
<evidence type="ECO:0000313" key="1">
    <source>
        <dbReference type="EMBL" id="EJI85276.1"/>
    </source>
</evidence>
<gene>
    <name evidence="1" type="ORF">AEST_19330</name>
</gene>
<evidence type="ECO:0000313" key="2">
    <source>
        <dbReference type="Proteomes" id="UP000012043"/>
    </source>
</evidence>
<proteinExistence type="predicted"/>
<accession>J1QIB4</accession>
<dbReference type="RefSeq" id="WP_008608727.1">
    <property type="nucleotide sequence ID" value="NZ_ALAB01000026.1"/>
</dbReference>
<dbReference type="Proteomes" id="UP000012043">
    <property type="component" value="Unassembled WGS sequence"/>
</dbReference>
<comment type="caution">
    <text evidence="1">The sequence shown here is derived from an EMBL/GenBank/DDBJ whole genome shotgun (WGS) entry which is preliminary data.</text>
</comment>
<dbReference type="PATRIC" id="fig|1197174.4.peg.1891"/>
<organism evidence="1 2">
    <name type="scientific">Alishewanella aestuarii B11</name>
    <dbReference type="NCBI Taxonomy" id="1197174"/>
    <lineage>
        <taxon>Bacteria</taxon>
        <taxon>Pseudomonadati</taxon>
        <taxon>Pseudomonadota</taxon>
        <taxon>Gammaproteobacteria</taxon>
        <taxon>Alteromonadales</taxon>
        <taxon>Alteromonadaceae</taxon>
        <taxon>Alishewanella</taxon>
    </lineage>
</organism>
<name>J1QIB4_9ALTE</name>
<dbReference type="AlphaFoldDB" id="J1QIB4"/>
<keyword evidence="2" id="KW-1185">Reference proteome</keyword>
<protein>
    <submittedName>
        <fullName evidence="1">Uncharacterized protein</fullName>
    </submittedName>
</protein>